<protein>
    <submittedName>
        <fullName evidence="2">Uncharacterized protein</fullName>
    </submittedName>
</protein>
<dbReference type="AlphaFoldDB" id="A0A9P8CB98"/>
<keyword evidence="3" id="KW-1185">Reference proteome</keyword>
<sequence length="140" mass="16590">MGNLLADRLNWPCSQHQLLTDWRSQPTRRNSMGISGYRKDPSPEVNEEWLRFEDIRSYILSKDDVVKLGKDPDTIAKYENDYGFWEEKYIGQMDVFHQIHCLDLMRVAIFALYWGPSEIVNGYMCRSLLWSEYQMNQSPT</sequence>
<dbReference type="Pfam" id="PF11807">
    <property type="entry name" value="UstYa"/>
    <property type="match status" value="1"/>
</dbReference>
<dbReference type="InterPro" id="IPR021765">
    <property type="entry name" value="UstYa-like"/>
</dbReference>
<comment type="caution">
    <text evidence="2">The sequence shown here is derived from an EMBL/GenBank/DDBJ whole genome shotgun (WGS) entry which is preliminary data.</text>
</comment>
<reference evidence="2" key="1">
    <citation type="journal article" date="2021" name="IMA Fungus">
        <title>Genomic characterization of three marine fungi, including Emericellopsis atlantica sp. nov. with signatures of a generalist lifestyle and marine biomass degradation.</title>
        <authorList>
            <person name="Hagestad O.C."/>
            <person name="Hou L."/>
            <person name="Andersen J.H."/>
            <person name="Hansen E.H."/>
            <person name="Altermark B."/>
            <person name="Li C."/>
            <person name="Kuhnert E."/>
            <person name="Cox R.J."/>
            <person name="Crous P.W."/>
            <person name="Spatafora J.W."/>
            <person name="Lail K."/>
            <person name="Amirebrahimi M."/>
            <person name="Lipzen A."/>
            <person name="Pangilinan J."/>
            <person name="Andreopoulos W."/>
            <person name="Hayes R.D."/>
            <person name="Ng V."/>
            <person name="Grigoriev I.V."/>
            <person name="Jackson S.A."/>
            <person name="Sutton T.D.S."/>
            <person name="Dobson A.D.W."/>
            <person name="Rama T."/>
        </authorList>
    </citation>
    <scope>NUCLEOTIDE SEQUENCE</scope>
    <source>
        <strain evidence="2">TRa3180A</strain>
    </source>
</reference>
<dbReference type="PANTHER" id="PTHR33365">
    <property type="entry name" value="YALI0B05434P"/>
    <property type="match status" value="1"/>
</dbReference>
<accession>A0A9P8CB98</accession>
<dbReference type="GO" id="GO:0043386">
    <property type="term" value="P:mycotoxin biosynthetic process"/>
    <property type="evidence" value="ECO:0007669"/>
    <property type="project" value="InterPro"/>
</dbReference>
<dbReference type="PANTHER" id="PTHR33365:SF14">
    <property type="entry name" value="TAT PATHWAY SIGNAL SEQUENCE"/>
    <property type="match status" value="1"/>
</dbReference>
<name>A0A9P8CB98_9HELO</name>
<evidence type="ECO:0000313" key="2">
    <source>
        <dbReference type="EMBL" id="KAG9240357.1"/>
    </source>
</evidence>
<comment type="similarity">
    <text evidence="1">Belongs to the ustYa family.</text>
</comment>
<gene>
    <name evidence="2" type="ORF">BJ878DRAFT_561329</name>
</gene>
<proteinExistence type="inferred from homology"/>
<organism evidence="2 3">
    <name type="scientific">Calycina marina</name>
    <dbReference type="NCBI Taxonomy" id="1763456"/>
    <lineage>
        <taxon>Eukaryota</taxon>
        <taxon>Fungi</taxon>
        <taxon>Dikarya</taxon>
        <taxon>Ascomycota</taxon>
        <taxon>Pezizomycotina</taxon>
        <taxon>Leotiomycetes</taxon>
        <taxon>Helotiales</taxon>
        <taxon>Pezizellaceae</taxon>
        <taxon>Calycina</taxon>
    </lineage>
</organism>
<evidence type="ECO:0000313" key="3">
    <source>
        <dbReference type="Proteomes" id="UP000887226"/>
    </source>
</evidence>
<dbReference type="OrthoDB" id="3687641at2759"/>
<evidence type="ECO:0000256" key="1">
    <source>
        <dbReference type="ARBA" id="ARBA00035112"/>
    </source>
</evidence>
<dbReference type="EMBL" id="MU254473">
    <property type="protein sequence ID" value="KAG9240357.1"/>
    <property type="molecule type" value="Genomic_DNA"/>
</dbReference>
<dbReference type="Proteomes" id="UP000887226">
    <property type="component" value="Unassembled WGS sequence"/>
</dbReference>